<dbReference type="RefSeq" id="WP_286650444.1">
    <property type="nucleotide sequence ID" value="NZ_JACAGK010000006.1"/>
</dbReference>
<dbReference type="CDD" id="cd06267">
    <property type="entry name" value="PBP1_LacI_sugar_binding-like"/>
    <property type="match status" value="1"/>
</dbReference>
<reference evidence="5" key="1">
    <citation type="submission" date="2020-06" db="EMBL/GenBank/DDBJ databases">
        <authorList>
            <person name="Dong N."/>
        </authorList>
    </citation>
    <scope>NUCLEOTIDE SEQUENCE</scope>
    <source>
        <strain evidence="5">R1692</strain>
    </source>
</reference>
<evidence type="ECO:0000313" key="6">
    <source>
        <dbReference type="Proteomes" id="UP001170954"/>
    </source>
</evidence>
<evidence type="ECO:0000259" key="4">
    <source>
        <dbReference type="PROSITE" id="PS50932"/>
    </source>
</evidence>
<dbReference type="SMART" id="SM00354">
    <property type="entry name" value="HTH_LACI"/>
    <property type="match status" value="1"/>
</dbReference>
<keyword evidence="3" id="KW-0804">Transcription</keyword>
<dbReference type="PROSITE" id="PS50932">
    <property type="entry name" value="HTH_LACI_2"/>
    <property type="match status" value="1"/>
</dbReference>
<name>A0ABT7NJ97_9SPHI</name>
<dbReference type="GO" id="GO:0003677">
    <property type="term" value="F:DNA binding"/>
    <property type="evidence" value="ECO:0007669"/>
    <property type="project" value="UniProtKB-KW"/>
</dbReference>
<feature type="domain" description="HTH lacI-type" evidence="4">
    <location>
        <begin position="8"/>
        <end position="60"/>
    </location>
</feature>
<comment type="caution">
    <text evidence="5">The sequence shown here is derived from an EMBL/GenBank/DDBJ whole genome shotgun (WGS) entry which is preliminary data.</text>
</comment>
<evidence type="ECO:0000313" key="5">
    <source>
        <dbReference type="EMBL" id="MDM1047271.1"/>
    </source>
</evidence>
<dbReference type="PANTHER" id="PTHR30146:SF109">
    <property type="entry name" value="HTH-TYPE TRANSCRIPTIONAL REGULATOR GALS"/>
    <property type="match status" value="1"/>
</dbReference>
<organism evidence="5 6">
    <name type="scientific">Sphingobacterium hotanense</name>
    <dbReference type="NCBI Taxonomy" id="649196"/>
    <lineage>
        <taxon>Bacteria</taxon>
        <taxon>Pseudomonadati</taxon>
        <taxon>Bacteroidota</taxon>
        <taxon>Sphingobacteriia</taxon>
        <taxon>Sphingobacteriales</taxon>
        <taxon>Sphingobacteriaceae</taxon>
        <taxon>Sphingobacterium</taxon>
    </lineage>
</organism>
<proteinExistence type="predicted"/>
<dbReference type="Pfam" id="PF13377">
    <property type="entry name" value="Peripla_BP_3"/>
    <property type="match status" value="1"/>
</dbReference>
<evidence type="ECO:0000256" key="1">
    <source>
        <dbReference type="ARBA" id="ARBA00023015"/>
    </source>
</evidence>
<dbReference type="SUPFAM" id="SSF53822">
    <property type="entry name" value="Periplasmic binding protein-like I"/>
    <property type="match status" value="1"/>
</dbReference>
<keyword evidence="1" id="KW-0805">Transcription regulation</keyword>
<dbReference type="EMBL" id="JACAGK010000006">
    <property type="protein sequence ID" value="MDM1047271.1"/>
    <property type="molecule type" value="Genomic_DNA"/>
</dbReference>
<dbReference type="PANTHER" id="PTHR30146">
    <property type="entry name" value="LACI-RELATED TRANSCRIPTIONAL REPRESSOR"/>
    <property type="match status" value="1"/>
</dbReference>
<dbReference type="Pfam" id="PF00356">
    <property type="entry name" value="LacI"/>
    <property type="match status" value="1"/>
</dbReference>
<dbReference type="InterPro" id="IPR000843">
    <property type="entry name" value="HTH_LacI"/>
</dbReference>
<evidence type="ECO:0000256" key="3">
    <source>
        <dbReference type="ARBA" id="ARBA00023163"/>
    </source>
</evidence>
<dbReference type="InterPro" id="IPR046335">
    <property type="entry name" value="LacI/GalR-like_sensor"/>
</dbReference>
<protein>
    <submittedName>
        <fullName evidence="5">LacI family DNA-binding transcriptional regulator</fullName>
    </submittedName>
</protein>
<dbReference type="InterPro" id="IPR028082">
    <property type="entry name" value="Peripla_BP_I"/>
</dbReference>
<evidence type="ECO:0000256" key="2">
    <source>
        <dbReference type="ARBA" id="ARBA00023125"/>
    </source>
</evidence>
<gene>
    <name evidence="5" type="ORF">HX018_03315</name>
</gene>
<dbReference type="Gene3D" id="1.10.260.40">
    <property type="entry name" value="lambda repressor-like DNA-binding domains"/>
    <property type="match status" value="1"/>
</dbReference>
<keyword evidence="6" id="KW-1185">Reference proteome</keyword>
<keyword evidence="2 5" id="KW-0238">DNA-binding</keyword>
<dbReference type="InterPro" id="IPR010982">
    <property type="entry name" value="Lambda_DNA-bd_dom_sf"/>
</dbReference>
<sequence length="335" mass="37207">MIKKGFGIKNIAEMLGISVSTVSRALRDAHDINPETKEKVLKLAKELNFKPNKNAAALASGSTKNIGVIIPFITNYYFSTVISGIQEAAYQLGYNIILFVTNDEEEREKQLIENLDLASLDGLLISLSSNSSNIEHFESLIKEGLPLVFFDRVPNEINASKVMQSDFEGAFLATSHLIRKGYKRIAHLAGPESLKFTQERLRGYLSALKQAQIPVYEEYIIHSGFSPQHGYADTQQLLALEELPDAIFAVNDRKAIGAIQALKDAKKRVGEEVGVIGFTNDPMCTVIEPNLTTVEEPAFQIGEQSCELLIKHIKNKQFEPRSVLIPCRLIARDST</sequence>
<dbReference type="CDD" id="cd01392">
    <property type="entry name" value="HTH_LacI"/>
    <property type="match status" value="1"/>
</dbReference>
<dbReference type="SUPFAM" id="SSF47413">
    <property type="entry name" value="lambda repressor-like DNA-binding domains"/>
    <property type="match status" value="1"/>
</dbReference>
<dbReference type="Gene3D" id="3.40.50.2300">
    <property type="match status" value="2"/>
</dbReference>
<reference evidence="5" key="2">
    <citation type="journal article" date="2022" name="Sci. Total Environ.">
        <title>Prevalence, transmission, and molecular epidemiology of tet(X)-positive bacteria among humans, animals, and environmental niches in China: An epidemiological, and genomic-based study.</title>
        <authorList>
            <person name="Dong N."/>
            <person name="Zeng Y."/>
            <person name="Cai C."/>
            <person name="Sun C."/>
            <person name="Lu J."/>
            <person name="Liu C."/>
            <person name="Zhou H."/>
            <person name="Sun Q."/>
            <person name="Shu L."/>
            <person name="Wang H."/>
            <person name="Wang Y."/>
            <person name="Wang S."/>
            <person name="Wu C."/>
            <person name="Chan E.W."/>
            <person name="Chen G."/>
            <person name="Shen Z."/>
            <person name="Chen S."/>
            <person name="Zhang R."/>
        </authorList>
    </citation>
    <scope>NUCLEOTIDE SEQUENCE</scope>
    <source>
        <strain evidence="5">R1692</strain>
    </source>
</reference>
<accession>A0ABT7NJ97</accession>
<dbReference type="Proteomes" id="UP001170954">
    <property type="component" value="Unassembled WGS sequence"/>
</dbReference>